<name>A0A4W4FUZ6_ELEEL</name>
<dbReference type="STRING" id="8005.ENSEEEP00000028111"/>
<evidence type="ECO:0000256" key="3">
    <source>
        <dbReference type="SAM" id="SignalP"/>
    </source>
</evidence>
<dbReference type="PANTHER" id="PTHR46792:SF1">
    <property type="entry name" value="COILED-COIL DOMAIN-CONTAINING 80-LIKE 2"/>
    <property type="match status" value="1"/>
</dbReference>
<keyword evidence="1 3" id="KW-0732">Signal</keyword>
<proteinExistence type="predicted"/>
<gene>
    <name evidence="5" type="primary">ccdc80l2</name>
</gene>
<feature type="domain" description="DUF4174" evidence="4">
    <location>
        <begin position="413"/>
        <end position="528"/>
    </location>
</feature>
<dbReference type="GO" id="GO:0010811">
    <property type="term" value="P:positive regulation of cell-substrate adhesion"/>
    <property type="evidence" value="ECO:0007669"/>
    <property type="project" value="TreeGrafter"/>
</dbReference>
<keyword evidence="6" id="KW-1185">Reference proteome</keyword>
<feature type="chain" id="PRO_5044345516" description="DUF4174 domain-containing protein" evidence="3">
    <location>
        <begin position="22"/>
        <end position="726"/>
    </location>
</feature>
<feature type="domain" description="DUF4174" evidence="4">
    <location>
        <begin position="62"/>
        <end position="192"/>
    </location>
</feature>
<feature type="signal peptide" evidence="3">
    <location>
        <begin position="1"/>
        <end position="21"/>
    </location>
</feature>
<reference evidence="6" key="2">
    <citation type="journal article" date="2017" name="Sci. Adv.">
        <title>A tail of two voltages: Proteomic comparison of the three electric organs of the electric eel.</title>
        <authorList>
            <person name="Traeger L.L."/>
            <person name="Sabat G."/>
            <person name="Barrett-Wilt G.A."/>
            <person name="Wells G.B."/>
            <person name="Sussman M.R."/>
        </authorList>
    </citation>
    <scope>NUCLEOTIDE SEQUENCE [LARGE SCALE GENOMIC DNA]</scope>
</reference>
<evidence type="ECO:0000256" key="2">
    <source>
        <dbReference type="SAM" id="MobiDB-lite"/>
    </source>
</evidence>
<feature type="region of interest" description="Disordered" evidence="2">
    <location>
        <begin position="265"/>
        <end position="376"/>
    </location>
</feature>
<dbReference type="AlphaFoldDB" id="A0A4W4FUZ6"/>
<feature type="compositionally biased region" description="Basic residues" evidence="2">
    <location>
        <begin position="348"/>
        <end position="368"/>
    </location>
</feature>
<reference evidence="5" key="4">
    <citation type="submission" date="2025-08" db="UniProtKB">
        <authorList>
            <consortium name="Ensembl"/>
        </authorList>
    </citation>
    <scope>IDENTIFICATION</scope>
</reference>
<protein>
    <recommendedName>
        <fullName evidence="4">DUF4174 domain-containing protein</fullName>
    </recommendedName>
</protein>
<dbReference type="PANTHER" id="PTHR46792">
    <property type="entry name" value="COILED-COIL DOMAIN-CONTAINING PROTEIN 80"/>
    <property type="match status" value="1"/>
</dbReference>
<evidence type="ECO:0000256" key="1">
    <source>
        <dbReference type="ARBA" id="ARBA00022729"/>
    </source>
</evidence>
<feature type="compositionally biased region" description="Basic and acidic residues" evidence="2">
    <location>
        <begin position="283"/>
        <end position="322"/>
    </location>
</feature>
<reference evidence="6" key="1">
    <citation type="journal article" date="2014" name="Science">
        <title>Nonhuman genetics. Genomic basis for the convergent evolution of electric organs.</title>
        <authorList>
            <person name="Gallant J.R."/>
            <person name="Traeger L.L."/>
            <person name="Volkening J.D."/>
            <person name="Moffett H."/>
            <person name="Chen P.H."/>
            <person name="Novina C.D."/>
            <person name="Phillips G.N.Jr."/>
            <person name="Anand R."/>
            <person name="Wells G.B."/>
            <person name="Pinch M."/>
            <person name="Guth R."/>
            <person name="Unguez G.A."/>
            <person name="Albert J.S."/>
            <person name="Zakon H.H."/>
            <person name="Samanta M.P."/>
            <person name="Sussman M.R."/>
        </authorList>
    </citation>
    <scope>NUCLEOTIDE SEQUENCE [LARGE SCALE GENOMIC DNA]</scope>
</reference>
<evidence type="ECO:0000259" key="4">
    <source>
        <dbReference type="Pfam" id="PF13778"/>
    </source>
</evidence>
<feature type="compositionally biased region" description="Basic and acidic residues" evidence="2">
    <location>
        <begin position="332"/>
        <end position="341"/>
    </location>
</feature>
<feature type="region of interest" description="Disordered" evidence="2">
    <location>
        <begin position="24"/>
        <end position="55"/>
    </location>
</feature>
<feature type="domain" description="DUF4174" evidence="4">
    <location>
        <begin position="557"/>
        <end position="685"/>
    </location>
</feature>
<dbReference type="InterPro" id="IPR025232">
    <property type="entry name" value="DUF4174"/>
</dbReference>
<sequence length="726" mass="81455">MRHLCLVLVGLILWSCSSVHSARTSMNRQQPEVRDEPAGPREQAGAEQAGERESTGALETDFLSDFAGKKRLWVITAPSHSDNYLHMMEKQIQESEGLNCRLAERDTLIVIIIQNAMMEGKIQHTTMQGRATEEAMDSDMVTKLLHYLELEHQTFSMLILKKNLKVSEKFPYPVRVEAILEAIDQLPMRKLEKVTRKGSHQKCKITKKRLVVKQSSANKKKIFSALKQGNVTSIFPPIQTALDKKAAIKSQVRDILDGRSRFIIHKTPSSSGGGIPLTAVKSGRKEEAKPKLDNNRKNTEGGGDREVVKGGNKHDSGSKVDKGVGISSDGFTADKEIKGEQIVESSKSKKKGKGKKDGQKKKGKRGKKSQSDSKKKAALNEFTDKLKGKRRLLVSTHWLSFFSIILAFFMVQVISSPSEVSSQYIQQRDDNELHSCAFAFRKVTVLAVLGSDHMQNLCADGDPQLPSLPDSSKNSDLISQIRKEYGLVSKEFSMVVADYDMIPKVFDLPTAPLAIINYIDSFQSRQLEKEQEKKGSSPCENSFKPLRILFSFSCPLRFMSKRRLLIISAPTEEDYLLHQQLQALNGQECQMGIRHFALLKLVGKEPTASGTLELFPLNGKSQSEREPLSQDVVKRLRDQLKINRDYFSMVVVEKDGDLKAWFPSPVWSMANIYDLVDSMELRHEEMQLQQALSIHCPEDSGGGGAASYHGYTDETDDSYLYHRSED</sequence>
<dbReference type="GeneTree" id="ENSGT00940000166240"/>
<reference evidence="5" key="5">
    <citation type="submission" date="2025-09" db="UniProtKB">
        <authorList>
            <consortium name="Ensembl"/>
        </authorList>
    </citation>
    <scope>IDENTIFICATION</scope>
</reference>
<dbReference type="OMA" id="FTMLVMK"/>
<organism evidence="5 6">
    <name type="scientific">Electrophorus electricus</name>
    <name type="common">Electric eel</name>
    <name type="synonym">Gymnotus electricus</name>
    <dbReference type="NCBI Taxonomy" id="8005"/>
    <lineage>
        <taxon>Eukaryota</taxon>
        <taxon>Metazoa</taxon>
        <taxon>Chordata</taxon>
        <taxon>Craniata</taxon>
        <taxon>Vertebrata</taxon>
        <taxon>Euteleostomi</taxon>
        <taxon>Actinopterygii</taxon>
        <taxon>Neopterygii</taxon>
        <taxon>Teleostei</taxon>
        <taxon>Ostariophysi</taxon>
        <taxon>Gymnotiformes</taxon>
        <taxon>Gymnotoidei</taxon>
        <taxon>Gymnotidae</taxon>
        <taxon>Electrophorus</taxon>
    </lineage>
</organism>
<dbReference type="GO" id="GO:0030198">
    <property type="term" value="P:extracellular matrix organization"/>
    <property type="evidence" value="ECO:0007669"/>
    <property type="project" value="TreeGrafter"/>
</dbReference>
<evidence type="ECO:0000313" key="5">
    <source>
        <dbReference type="Ensembl" id="ENSEEEP00000028111.2"/>
    </source>
</evidence>
<dbReference type="Ensembl" id="ENSEEET00000028436.2">
    <property type="protein sequence ID" value="ENSEEEP00000028111.2"/>
    <property type="gene ID" value="ENSEEEG00000013528.2"/>
</dbReference>
<dbReference type="GO" id="GO:0005604">
    <property type="term" value="C:basement membrane"/>
    <property type="evidence" value="ECO:0007669"/>
    <property type="project" value="TreeGrafter"/>
</dbReference>
<accession>A0A4W4FUZ6</accession>
<reference evidence="5" key="3">
    <citation type="submission" date="2020-05" db="EMBL/GenBank/DDBJ databases">
        <title>Electrophorus electricus (electric eel) genome, fEleEle1, primary haplotype.</title>
        <authorList>
            <person name="Myers G."/>
            <person name="Meyer A."/>
            <person name="Fedrigo O."/>
            <person name="Formenti G."/>
            <person name="Rhie A."/>
            <person name="Tracey A."/>
            <person name="Sims Y."/>
            <person name="Jarvis E.D."/>
        </authorList>
    </citation>
    <scope>NUCLEOTIDE SEQUENCE [LARGE SCALE GENOMIC DNA]</scope>
</reference>
<dbReference type="Proteomes" id="UP000314983">
    <property type="component" value="Chromosome 6"/>
</dbReference>
<evidence type="ECO:0000313" key="6">
    <source>
        <dbReference type="Proteomes" id="UP000314983"/>
    </source>
</evidence>
<dbReference type="Pfam" id="PF13778">
    <property type="entry name" value="DUF4174"/>
    <property type="match status" value="3"/>
</dbReference>